<feature type="compositionally biased region" description="Basic and acidic residues" evidence="1">
    <location>
        <begin position="102"/>
        <end position="126"/>
    </location>
</feature>
<evidence type="ECO:0000313" key="2">
    <source>
        <dbReference type="EMBL" id="KKF40046.1"/>
    </source>
</evidence>
<reference evidence="2 3" key="1">
    <citation type="journal article" date="2015" name="Genome Announc.">
        <title>Draft genome sequence of a Halorubrum H3 strain isolated from the burlinskoye salt lake (Altai Krai, Russia).</title>
        <authorList>
            <person name="Rozanov A.S."/>
            <person name="Bryanskaya A.V."/>
            <person name="Malup T.K."/>
            <person name="Kotenko A.V."/>
            <person name="Peltek S.E."/>
        </authorList>
    </citation>
    <scope>NUCLEOTIDE SEQUENCE [LARGE SCALE GENOMIC DNA]</scope>
    <source>
        <strain evidence="2 3">H3</strain>
    </source>
</reference>
<gene>
    <name evidence="2" type="ORF">FK85_23560</name>
</gene>
<organism evidence="2 3">
    <name type="scientific">Halorubrum saccharovorum</name>
    <dbReference type="NCBI Taxonomy" id="2248"/>
    <lineage>
        <taxon>Archaea</taxon>
        <taxon>Methanobacteriati</taxon>
        <taxon>Methanobacteriota</taxon>
        <taxon>Stenosarchaea group</taxon>
        <taxon>Halobacteria</taxon>
        <taxon>Halobacteriales</taxon>
        <taxon>Haloferacaceae</taxon>
        <taxon>Halorubrum</taxon>
    </lineage>
</organism>
<keyword evidence="3" id="KW-1185">Reference proteome</keyword>
<comment type="caution">
    <text evidence="2">The sequence shown here is derived from an EMBL/GenBank/DDBJ whole genome shotgun (WGS) entry which is preliminary data.</text>
</comment>
<feature type="region of interest" description="Disordered" evidence="1">
    <location>
        <begin position="94"/>
        <end position="126"/>
    </location>
</feature>
<dbReference type="EMBL" id="JNFH02000003">
    <property type="protein sequence ID" value="KKF40046.1"/>
    <property type="molecule type" value="Genomic_DNA"/>
</dbReference>
<evidence type="ECO:0000256" key="1">
    <source>
        <dbReference type="SAM" id="MobiDB-lite"/>
    </source>
</evidence>
<proteinExistence type="predicted"/>
<sequence>MDVEPVDLADALASTDDVALGEADDRLVDDGDREHRVLVADVRAELVGVVPLVDRLREQRLVDGVAVGSDQRLARDRPDRVDVVERCGSEFHTGTSTCGYKKHTDGTGRSGERRRTGIENKTDERSANRREALYEMEYVAAAISSMVSASASAIT</sequence>
<evidence type="ECO:0000313" key="3">
    <source>
        <dbReference type="Proteomes" id="UP000053331"/>
    </source>
</evidence>
<dbReference type="Proteomes" id="UP000053331">
    <property type="component" value="Unassembled WGS sequence"/>
</dbReference>
<protein>
    <submittedName>
        <fullName evidence="2">Uncharacterized protein</fullName>
    </submittedName>
</protein>
<accession>A0A0F8AVW0</accession>
<name>A0A0F8AVW0_9EURY</name>
<dbReference type="AlphaFoldDB" id="A0A0F8AVW0"/>